<dbReference type="GO" id="GO:0005506">
    <property type="term" value="F:iron ion binding"/>
    <property type="evidence" value="ECO:0007669"/>
    <property type="project" value="InterPro"/>
</dbReference>
<dbReference type="InterPro" id="IPR010980">
    <property type="entry name" value="Cyt_c/b562"/>
</dbReference>
<evidence type="ECO:0000256" key="1">
    <source>
        <dbReference type="SAM" id="Phobius"/>
    </source>
</evidence>
<keyword evidence="1" id="KW-0472">Membrane</keyword>
<keyword evidence="1" id="KW-1133">Transmembrane helix</keyword>
<dbReference type="Pfam" id="PF22785">
    <property type="entry name" value="Tc-R-P"/>
    <property type="match status" value="1"/>
</dbReference>
<name>A0A517QKX4_9PLAN</name>
<dbReference type="SUPFAM" id="SSF52799">
    <property type="entry name" value="(Phosphotyrosine protein) phosphatases II"/>
    <property type="match status" value="1"/>
</dbReference>
<dbReference type="SUPFAM" id="SSF47175">
    <property type="entry name" value="Cytochromes"/>
    <property type="match status" value="1"/>
</dbReference>
<dbReference type="EMBL" id="CP036267">
    <property type="protein sequence ID" value="QDT32273.1"/>
    <property type="molecule type" value="Genomic_DNA"/>
</dbReference>
<dbReference type="KEGG" id="tpol:Mal48_15160"/>
<accession>A0A517QKX4</accession>
<proteinExistence type="predicted"/>
<dbReference type="GO" id="GO:0022900">
    <property type="term" value="P:electron transport chain"/>
    <property type="evidence" value="ECO:0007669"/>
    <property type="project" value="InterPro"/>
</dbReference>
<protein>
    <submittedName>
        <fullName evidence="2">Uncharacterized protein</fullName>
    </submittedName>
</protein>
<organism evidence="2 3">
    <name type="scientific">Thalassoglobus polymorphus</name>
    <dbReference type="NCBI Taxonomy" id="2527994"/>
    <lineage>
        <taxon>Bacteria</taxon>
        <taxon>Pseudomonadati</taxon>
        <taxon>Planctomycetota</taxon>
        <taxon>Planctomycetia</taxon>
        <taxon>Planctomycetales</taxon>
        <taxon>Planctomycetaceae</taxon>
        <taxon>Thalassoglobus</taxon>
    </lineage>
</organism>
<reference evidence="2 3" key="1">
    <citation type="submission" date="2019-02" db="EMBL/GenBank/DDBJ databases">
        <title>Deep-cultivation of Planctomycetes and their phenomic and genomic characterization uncovers novel biology.</title>
        <authorList>
            <person name="Wiegand S."/>
            <person name="Jogler M."/>
            <person name="Boedeker C."/>
            <person name="Pinto D."/>
            <person name="Vollmers J."/>
            <person name="Rivas-Marin E."/>
            <person name="Kohn T."/>
            <person name="Peeters S.H."/>
            <person name="Heuer A."/>
            <person name="Rast P."/>
            <person name="Oberbeckmann S."/>
            <person name="Bunk B."/>
            <person name="Jeske O."/>
            <person name="Meyerdierks A."/>
            <person name="Storesund J.E."/>
            <person name="Kallscheuer N."/>
            <person name="Luecker S."/>
            <person name="Lage O.M."/>
            <person name="Pohl T."/>
            <person name="Merkel B.J."/>
            <person name="Hornburger P."/>
            <person name="Mueller R.-W."/>
            <person name="Bruemmer F."/>
            <person name="Labrenz M."/>
            <person name="Spormann A.M."/>
            <person name="Op den Camp H."/>
            <person name="Overmann J."/>
            <person name="Amann R."/>
            <person name="Jetten M.S.M."/>
            <person name="Mascher T."/>
            <person name="Medema M.H."/>
            <person name="Devos D.P."/>
            <person name="Kaster A.-K."/>
            <person name="Ovreas L."/>
            <person name="Rohde M."/>
            <person name="Galperin M.Y."/>
            <person name="Jogler C."/>
        </authorList>
    </citation>
    <scope>NUCLEOTIDE SEQUENCE [LARGE SCALE GENOMIC DNA]</scope>
    <source>
        <strain evidence="2 3">Mal48</strain>
    </source>
</reference>
<evidence type="ECO:0000313" key="2">
    <source>
        <dbReference type="EMBL" id="QDT32273.1"/>
    </source>
</evidence>
<gene>
    <name evidence="2" type="ORF">Mal48_15160</name>
</gene>
<dbReference type="Gene3D" id="3.90.190.10">
    <property type="entry name" value="Protein tyrosine phosphatase superfamily"/>
    <property type="match status" value="1"/>
</dbReference>
<keyword evidence="3" id="KW-1185">Reference proteome</keyword>
<sequence>MQSKIQQPLTSRQYDLFSWRLSIILSGAASLTFMLVWSISILTAEEQQQKPPAPKIENYRQVNKSLFSGAQPEGEEDFAALQKNGIKTIVCVDGTTPRVELARKYGLRYVHIPLPYSGIPRDSARKLAKVVEECESPIFVHCHHGLHRGPAAAAICGIAQNEMTSKTAITFLKEVGTDPKYVGLFRDVGNFRLLSPSEDAKLPKVKLVEIAPVDELSDIMTRIEEHFGIVEAQIESATPNQKLIVEHSVAMSEEFKESARLKKLSEKLRAKFIEASKTSATLASDDAQEQRSKQLKNLKQQCVACHAEAG</sequence>
<dbReference type="OrthoDB" id="251220at2"/>
<dbReference type="InterPro" id="IPR029021">
    <property type="entry name" value="Prot-tyrosine_phosphatase-like"/>
</dbReference>
<dbReference type="AlphaFoldDB" id="A0A517QKX4"/>
<evidence type="ECO:0000313" key="3">
    <source>
        <dbReference type="Proteomes" id="UP000315724"/>
    </source>
</evidence>
<dbReference type="GO" id="GO:0020037">
    <property type="term" value="F:heme binding"/>
    <property type="evidence" value="ECO:0007669"/>
    <property type="project" value="InterPro"/>
</dbReference>
<dbReference type="Proteomes" id="UP000315724">
    <property type="component" value="Chromosome"/>
</dbReference>
<feature type="transmembrane region" description="Helical" evidence="1">
    <location>
        <begin position="21"/>
        <end position="42"/>
    </location>
</feature>
<dbReference type="GO" id="GO:0009055">
    <property type="term" value="F:electron transfer activity"/>
    <property type="evidence" value="ECO:0007669"/>
    <property type="project" value="InterPro"/>
</dbReference>
<dbReference type="RefSeq" id="WP_145197428.1">
    <property type="nucleotide sequence ID" value="NZ_CP036267.1"/>
</dbReference>
<keyword evidence="1" id="KW-0812">Transmembrane</keyword>